<dbReference type="PIRSF" id="PIRSF002741">
    <property type="entry name" value="MppA"/>
    <property type="match status" value="1"/>
</dbReference>
<dbReference type="SUPFAM" id="SSF53850">
    <property type="entry name" value="Periplasmic binding protein-like II"/>
    <property type="match status" value="1"/>
</dbReference>
<comment type="subcellular location">
    <subcellularLocation>
        <location evidence="1">Periplasm</location>
    </subcellularLocation>
</comment>
<protein>
    <submittedName>
        <fullName evidence="5">Peptide/nickel transport system substrate-binding protein</fullName>
    </submittedName>
</protein>
<evidence type="ECO:0000256" key="3">
    <source>
        <dbReference type="ARBA" id="ARBA00022729"/>
    </source>
</evidence>
<proteinExistence type="inferred from homology"/>
<dbReference type="EMBL" id="QJJK01000006">
    <property type="protein sequence ID" value="PXW57929.1"/>
    <property type="molecule type" value="Genomic_DNA"/>
</dbReference>
<comment type="caution">
    <text evidence="5">The sequence shown here is derived from an EMBL/GenBank/DDBJ whole genome shotgun (WGS) entry which is preliminary data.</text>
</comment>
<reference evidence="5 6" key="1">
    <citation type="submission" date="2018-05" db="EMBL/GenBank/DDBJ databases">
        <title>Genomic Encyclopedia of Type Strains, Phase IV (KMG-IV): sequencing the most valuable type-strain genomes for metagenomic binning, comparative biology and taxonomic classification.</title>
        <authorList>
            <person name="Goeker M."/>
        </authorList>
    </citation>
    <scope>NUCLEOTIDE SEQUENCE [LARGE SCALE GENOMIC DNA]</scope>
    <source>
        <strain evidence="5 6">DSM 6462</strain>
    </source>
</reference>
<name>A0A2V3U4T6_9HYPH</name>
<dbReference type="Proteomes" id="UP000248021">
    <property type="component" value="Unassembled WGS sequence"/>
</dbReference>
<dbReference type="Gene3D" id="3.40.190.10">
    <property type="entry name" value="Periplasmic binding protein-like II"/>
    <property type="match status" value="1"/>
</dbReference>
<dbReference type="PANTHER" id="PTHR30290">
    <property type="entry name" value="PERIPLASMIC BINDING COMPONENT OF ABC TRANSPORTER"/>
    <property type="match status" value="1"/>
</dbReference>
<dbReference type="InterPro" id="IPR000914">
    <property type="entry name" value="SBP_5_dom"/>
</dbReference>
<dbReference type="Gene3D" id="3.90.76.10">
    <property type="entry name" value="Dipeptide-binding Protein, Domain 1"/>
    <property type="match status" value="1"/>
</dbReference>
<feature type="domain" description="Solute-binding protein family 5" evidence="4">
    <location>
        <begin position="80"/>
        <end position="441"/>
    </location>
</feature>
<evidence type="ECO:0000259" key="4">
    <source>
        <dbReference type="Pfam" id="PF00496"/>
    </source>
</evidence>
<dbReference type="GO" id="GO:0043190">
    <property type="term" value="C:ATP-binding cassette (ABC) transporter complex"/>
    <property type="evidence" value="ECO:0007669"/>
    <property type="project" value="InterPro"/>
</dbReference>
<dbReference type="GO" id="GO:0015833">
    <property type="term" value="P:peptide transport"/>
    <property type="evidence" value="ECO:0007669"/>
    <property type="project" value="TreeGrafter"/>
</dbReference>
<dbReference type="Gene3D" id="3.10.105.10">
    <property type="entry name" value="Dipeptide-binding Protein, Domain 3"/>
    <property type="match status" value="1"/>
</dbReference>
<dbReference type="PANTHER" id="PTHR30290:SF38">
    <property type="entry name" value="D,D-DIPEPTIDE-BINDING PERIPLASMIC PROTEIN DDPA-RELATED"/>
    <property type="match status" value="1"/>
</dbReference>
<dbReference type="PROSITE" id="PS51318">
    <property type="entry name" value="TAT"/>
    <property type="match status" value="1"/>
</dbReference>
<evidence type="ECO:0000313" key="6">
    <source>
        <dbReference type="Proteomes" id="UP000248021"/>
    </source>
</evidence>
<dbReference type="InterPro" id="IPR030678">
    <property type="entry name" value="Peptide/Ni-bd"/>
</dbReference>
<gene>
    <name evidence="5" type="ORF">C7450_106101</name>
</gene>
<dbReference type="InterPro" id="IPR006311">
    <property type="entry name" value="TAT_signal"/>
</dbReference>
<dbReference type="AlphaFoldDB" id="A0A2V3U4T6"/>
<accession>A0A2V3U4T6</accession>
<dbReference type="InterPro" id="IPR039424">
    <property type="entry name" value="SBP_5"/>
</dbReference>
<evidence type="ECO:0000313" key="5">
    <source>
        <dbReference type="EMBL" id="PXW57929.1"/>
    </source>
</evidence>
<sequence length="532" mass="59101">MSLSRRQFHQMLLATSAASVLLPEVARPASDQPVFGGTLNWVFFPEPSAIIAINTSSGTGQTIGTKINEGLFTYDYDLNPKPVLATNWTISPDGLTYTFRLRANVKWHDGKPFTSDDVAFSILRLREAHPRGRATFANVVRVETPDPLTAILILSKPAPFLITALSGAESPIVPKHIYETFKPSEQPKLEQTIGTGPFILKEWVPGSHLLFIKNPNYWDAPKPYVDRLVMRIITDPSARAAALETGQVDIGANPVPLADLERLKANPQLVVDTTTYAYSGPQQQLFFNLETKVFQDRRVRLAVAHALDLKVLLDVVYLGYGSVSPSPVSVVLPKFYNPKIEAWPFDPALSERLLDEAGLTRGEGGIRLKARLTVNPFHLPAFGDFVKQALRRIGIDADLQRYDLATYLTKVYKDRNFDLVIESLSNVFDPTLGVQRAYWSKNFQLGLPFSNAAHYDNPEVDRLLEAAAVERDEAKRRDLWFRFQEIIHEEVASVDLVAPAGIIVAAKKVRNFAPGAEGLNGSFADLWIAPDA</sequence>
<dbReference type="CDD" id="cd08517">
    <property type="entry name" value="PBP2_NikA_DppA_OppA_like_13"/>
    <property type="match status" value="1"/>
</dbReference>
<dbReference type="GO" id="GO:1904680">
    <property type="term" value="F:peptide transmembrane transporter activity"/>
    <property type="evidence" value="ECO:0007669"/>
    <property type="project" value="TreeGrafter"/>
</dbReference>
<organism evidence="5 6">
    <name type="scientific">Chelatococcus asaccharovorans</name>
    <dbReference type="NCBI Taxonomy" id="28210"/>
    <lineage>
        <taxon>Bacteria</taxon>
        <taxon>Pseudomonadati</taxon>
        <taxon>Pseudomonadota</taxon>
        <taxon>Alphaproteobacteria</taxon>
        <taxon>Hyphomicrobiales</taxon>
        <taxon>Chelatococcaceae</taxon>
        <taxon>Chelatococcus</taxon>
    </lineage>
</organism>
<dbReference type="RefSeq" id="WP_110375256.1">
    <property type="nucleotide sequence ID" value="NZ_JAHBRY010000001.1"/>
</dbReference>
<dbReference type="OrthoDB" id="9803988at2"/>
<evidence type="ECO:0000256" key="1">
    <source>
        <dbReference type="ARBA" id="ARBA00004418"/>
    </source>
</evidence>
<dbReference type="GO" id="GO:0030288">
    <property type="term" value="C:outer membrane-bounded periplasmic space"/>
    <property type="evidence" value="ECO:0007669"/>
    <property type="project" value="UniProtKB-ARBA"/>
</dbReference>
<keyword evidence="6" id="KW-1185">Reference proteome</keyword>
<comment type="similarity">
    <text evidence="2">Belongs to the bacterial solute-binding protein 5 family.</text>
</comment>
<evidence type="ECO:0000256" key="2">
    <source>
        <dbReference type="ARBA" id="ARBA00005695"/>
    </source>
</evidence>
<keyword evidence="3" id="KW-0732">Signal</keyword>
<dbReference type="Pfam" id="PF00496">
    <property type="entry name" value="SBP_bac_5"/>
    <property type="match status" value="1"/>
</dbReference>